<sequence length="109" mass="12975">MLRNNTRIVMDEGEIWPTVENSKKTTRNDQPDNHNGNSNSTNETTMNELQVERIDDKMNRHTKKLIEEIKQSENEEVRRIIEIKYRKIDKGQTFKQWNRKGEGNICNET</sequence>
<comment type="caution">
    <text evidence="2">The sequence shown here is derived from an EMBL/GenBank/DDBJ whole genome shotgun (WGS) entry which is preliminary data.</text>
</comment>
<proteinExistence type="predicted"/>
<evidence type="ECO:0000313" key="3">
    <source>
        <dbReference type="Proteomes" id="UP001431783"/>
    </source>
</evidence>
<dbReference type="EMBL" id="JARQZJ010000048">
    <property type="protein sequence ID" value="KAK9878420.1"/>
    <property type="molecule type" value="Genomic_DNA"/>
</dbReference>
<feature type="region of interest" description="Disordered" evidence="1">
    <location>
        <begin position="1"/>
        <end position="45"/>
    </location>
</feature>
<evidence type="ECO:0000313" key="2">
    <source>
        <dbReference type="EMBL" id="KAK9878420.1"/>
    </source>
</evidence>
<gene>
    <name evidence="2" type="ORF">WA026_022061</name>
</gene>
<accession>A0AAW1UEB3</accession>
<name>A0AAW1UEB3_9CUCU</name>
<protein>
    <submittedName>
        <fullName evidence="2">Uncharacterized protein</fullName>
    </submittedName>
</protein>
<organism evidence="2 3">
    <name type="scientific">Henosepilachna vigintioctopunctata</name>
    <dbReference type="NCBI Taxonomy" id="420089"/>
    <lineage>
        <taxon>Eukaryota</taxon>
        <taxon>Metazoa</taxon>
        <taxon>Ecdysozoa</taxon>
        <taxon>Arthropoda</taxon>
        <taxon>Hexapoda</taxon>
        <taxon>Insecta</taxon>
        <taxon>Pterygota</taxon>
        <taxon>Neoptera</taxon>
        <taxon>Endopterygota</taxon>
        <taxon>Coleoptera</taxon>
        <taxon>Polyphaga</taxon>
        <taxon>Cucujiformia</taxon>
        <taxon>Coccinelloidea</taxon>
        <taxon>Coccinellidae</taxon>
        <taxon>Epilachninae</taxon>
        <taxon>Epilachnini</taxon>
        <taxon>Henosepilachna</taxon>
    </lineage>
</organism>
<dbReference type="Proteomes" id="UP001431783">
    <property type="component" value="Unassembled WGS sequence"/>
</dbReference>
<feature type="compositionally biased region" description="Low complexity" evidence="1">
    <location>
        <begin position="33"/>
        <end position="45"/>
    </location>
</feature>
<reference evidence="2 3" key="1">
    <citation type="submission" date="2023-03" db="EMBL/GenBank/DDBJ databases">
        <title>Genome insight into feeding habits of ladybird beetles.</title>
        <authorList>
            <person name="Li H.-S."/>
            <person name="Huang Y.-H."/>
            <person name="Pang H."/>
        </authorList>
    </citation>
    <scope>NUCLEOTIDE SEQUENCE [LARGE SCALE GENOMIC DNA]</scope>
    <source>
        <strain evidence="2">SYSU_2023b</strain>
        <tissue evidence="2">Whole body</tissue>
    </source>
</reference>
<evidence type="ECO:0000256" key="1">
    <source>
        <dbReference type="SAM" id="MobiDB-lite"/>
    </source>
</evidence>
<feature type="compositionally biased region" description="Basic and acidic residues" evidence="1">
    <location>
        <begin position="21"/>
        <end position="32"/>
    </location>
</feature>
<keyword evidence="3" id="KW-1185">Reference proteome</keyword>
<dbReference type="AlphaFoldDB" id="A0AAW1UEB3"/>